<comment type="similarity">
    <text evidence="1 4">Belongs to the D-isomer specific 2-hydroxyacid dehydrogenase family.</text>
</comment>
<keyword evidence="2 4" id="KW-0560">Oxidoreductase</keyword>
<dbReference type="InterPro" id="IPR050857">
    <property type="entry name" value="D-2-hydroxyacid_DH"/>
</dbReference>
<keyword evidence="8" id="KW-1185">Reference proteome</keyword>
<keyword evidence="3" id="KW-0520">NAD</keyword>
<dbReference type="InterPro" id="IPR036291">
    <property type="entry name" value="NAD(P)-bd_dom_sf"/>
</dbReference>
<feature type="domain" description="D-isomer specific 2-hydroxyacid dehydrogenase catalytic" evidence="5">
    <location>
        <begin position="36"/>
        <end position="300"/>
    </location>
</feature>
<dbReference type="PANTHER" id="PTHR42789:SF1">
    <property type="entry name" value="D-ISOMER SPECIFIC 2-HYDROXYACID DEHYDROGENASE FAMILY PROTEIN (AFU_ORTHOLOGUE AFUA_6G10090)"/>
    <property type="match status" value="1"/>
</dbReference>
<feature type="domain" description="D-isomer specific 2-hydroxyacid dehydrogenase NAD-binding" evidence="6">
    <location>
        <begin position="105"/>
        <end position="281"/>
    </location>
</feature>
<reference evidence="7 8" key="1">
    <citation type="submission" date="2020-12" db="EMBL/GenBank/DDBJ databases">
        <title>Sphingomonas sp.</title>
        <authorList>
            <person name="Kim M.K."/>
        </authorList>
    </citation>
    <scope>NUCLEOTIDE SEQUENCE [LARGE SCALE GENOMIC DNA]</scope>
    <source>
        <strain evidence="7 8">BT552</strain>
    </source>
</reference>
<dbReference type="Gene3D" id="3.40.50.720">
    <property type="entry name" value="NAD(P)-binding Rossmann-like Domain"/>
    <property type="match status" value="2"/>
</dbReference>
<dbReference type="Proteomes" id="UP000763641">
    <property type="component" value="Unassembled WGS sequence"/>
</dbReference>
<dbReference type="SUPFAM" id="SSF51735">
    <property type="entry name" value="NAD(P)-binding Rossmann-fold domains"/>
    <property type="match status" value="1"/>
</dbReference>
<evidence type="ECO:0000259" key="6">
    <source>
        <dbReference type="Pfam" id="PF02826"/>
    </source>
</evidence>
<evidence type="ECO:0008006" key="9">
    <source>
        <dbReference type="Google" id="ProtNLM"/>
    </source>
</evidence>
<dbReference type="RefSeq" id="WP_204200556.1">
    <property type="nucleotide sequence ID" value="NZ_JAFEMC010000008.1"/>
</dbReference>
<accession>A0ABS2DC10</accession>
<dbReference type="Pfam" id="PF00389">
    <property type="entry name" value="2-Hacid_dh"/>
    <property type="match status" value="1"/>
</dbReference>
<evidence type="ECO:0000259" key="5">
    <source>
        <dbReference type="Pfam" id="PF00389"/>
    </source>
</evidence>
<evidence type="ECO:0000256" key="4">
    <source>
        <dbReference type="RuleBase" id="RU003719"/>
    </source>
</evidence>
<dbReference type="InterPro" id="IPR006139">
    <property type="entry name" value="D-isomer_2_OHA_DH_cat_dom"/>
</dbReference>
<organism evidence="7 8">
    <name type="scientific">Sphingomonas longa</name>
    <dbReference type="NCBI Taxonomy" id="2778730"/>
    <lineage>
        <taxon>Bacteria</taxon>
        <taxon>Pseudomonadati</taxon>
        <taxon>Pseudomonadota</taxon>
        <taxon>Alphaproteobacteria</taxon>
        <taxon>Sphingomonadales</taxon>
        <taxon>Sphingomonadaceae</taxon>
        <taxon>Sphingomonas</taxon>
    </lineage>
</organism>
<dbReference type="CDD" id="cd05198">
    <property type="entry name" value="formate_dh_like"/>
    <property type="match status" value="1"/>
</dbReference>
<comment type="caution">
    <text evidence="7">The sequence shown here is derived from an EMBL/GenBank/DDBJ whole genome shotgun (WGS) entry which is preliminary data.</text>
</comment>
<protein>
    <recommendedName>
        <fullName evidence="9">Hydroxyacid dehydrogenase</fullName>
    </recommendedName>
</protein>
<proteinExistence type="inferred from homology"/>
<dbReference type="EMBL" id="JAFEMC010000008">
    <property type="protein sequence ID" value="MBM6578462.1"/>
    <property type="molecule type" value="Genomic_DNA"/>
</dbReference>
<gene>
    <name evidence="7" type="ORF">ILT43_18940</name>
</gene>
<evidence type="ECO:0000256" key="3">
    <source>
        <dbReference type="ARBA" id="ARBA00023027"/>
    </source>
</evidence>
<evidence type="ECO:0000313" key="8">
    <source>
        <dbReference type="Proteomes" id="UP000763641"/>
    </source>
</evidence>
<dbReference type="Pfam" id="PF02826">
    <property type="entry name" value="2-Hacid_dh_C"/>
    <property type="match status" value="1"/>
</dbReference>
<sequence>MQILILEPDGFPTEAIDRLRGLGTVAIGPNAPGAGAAEVVFVRLSTTLDANFHARYPALRWIVSPTTGLNHIDLAHFAAREVGVISLRGRVDFLDHIHATAEHTLALALALIRRLAPAACDVAAGNWNRYPFKGRELFGKTVLLYGYGRIGRMVAPLYRAFGCHVLGCDIIPDRVPDDMRCDFPGILSAIDVLSIHLPLNDTTMGIVNTTLLARLSRHAIVVNTARGEIIDQPALLAALERENLAGAALDVLWGEPTPIDTALQARLAALQGRLLVTPHIGGFTYESLEMVENYIVDVFIEAASAR</sequence>
<name>A0ABS2DC10_9SPHN</name>
<dbReference type="InterPro" id="IPR006140">
    <property type="entry name" value="D-isomer_DH_NAD-bd"/>
</dbReference>
<evidence type="ECO:0000256" key="1">
    <source>
        <dbReference type="ARBA" id="ARBA00005854"/>
    </source>
</evidence>
<evidence type="ECO:0000313" key="7">
    <source>
        <dbReference type="EMBL" id="MBM6578462.1"/>
    </source>
</evidence>
<dbReference type="PANTHER" id="PTHR42789">
    <property type="entry name" value="D-ISOMER SPECIFIC 2-HYDROXYACID DEHYDROGENASE FAMILY PROTEIN (AFU_ORTHOLOGUE AFUA_6G10090)"/>
    <property type="match status" value="1"/>
</dbReference>
<evidence type="ECO:0000256" key="2">
    <source>
        <dbReference type="ARBA" id="ARBA00023002"/>
    </source>
</evidence>
<dbReference type="SUPFAM" id="SSF52283">
    <property type="entry name" value="Formate/glycerate dehydrogenase catalytic domain-like"/>
    <property type="match status" value="1"/>
</dbReference>